<dbReference type="STRING" id="454194.PYK22_01182"/>
<feature type="domain" description="Glycosyltransferase 2-like" evidence="1">
    <location>
        <begin position="7"/>
        <end position="165"/>
    </location>
</feature>
<dbReference type="GO" id="GO:0016758">
    <property type="term" value="F:hexosyltransferase activity"/>
    <property type="evidence" value="ECO:0007669"/>
    <property type="project" value="UniProtKB-ARBA"/>
</dbReference>
<keyword evidence="3" id="KW-1185">Reference proteome</keyword>
<evidence type="ECO:0000313" key="2">
    <source>
        <dbReference type="EMBL" id="CDM65184.1"/>
    </source>
</evidence>
<dbReference type="Proteomes" id="UP000031518">
    <property type="component" value="Unassembled WGS sequence"/>
</dbReference>
<organism evidence="2 3">
    <name type="scientific">Pyrinomonas methylaliphatogenes</name>
    <dbReference type="NCBI Taxonomy" id="454194"/>
    <lineage>
        <taxon>Bacteria</taxon>
        <taxon>Pseudomonadati</taxon>
        <taxon>Acidobacteriota</taxon>
        <taxon>Blastocatellia</taxon>
        <taxon>Blastocatellales</taxon>
        <taxon>Pyrinomonadaceae</taxon>
        <taxon>Pyrinomonas</taxon>
    </lineage>
</organism>
<dbReference type="EMBL" id="CBXV010000004">
    <property type="protein sequence ID" value="CDM65184.1"/>
    <property type="molecule type" value="Genomic_DNA"/>
</dbReference>
<proteinExistence type="predicted"/>
<evidence type="ECO:0000259" key="1">
    <source>
        <dbReference type="Pfam" id="PF00535"/>
    </source>
</evidence>
<accession>A0A0B6WY17</accession>
<protein>
    <submittedName>
        <fullName evidence="2">Glycosyl transferase</fullName>
    </submittedName>
</protein>
<evidence type="ECO:0000313" key="3">
    <source>
        <dbReference type="Proteomes" id="UP000031518"/>
    </source>
</evidence>
<dbReference type="RefSeq" id="WP_060635385.1">
    <property type="nucleotide sequence ID" value="NZ_CBXV010000004.1"/>
</dbReference>
<dbReference type="PANTHER" id="PTHR22916:SF3">
    <property type="entry name" value="UDP-GLCNAC:BETAGAL BETA-1,3-N-ACETYLGLUCOSAMINYLTRANSFERASE-LIKE PROTEIN 1"/>
    <property type="match status" value="1"/>
</dbReference>
<dbReference type="PANTHER" id="PTHR22916">
    <property type="entry name" value="GLYCOSYLTRANSFERASE"/>
    <property type="match status" value="1"/>
</dbReference>
<reference evidence="2 3" key="2">
    <citation type="submission" date="2015-01" db="EMBL/GenBank/DDBJ databases">
        <title>Complete genome sequence of Pyrinomonas methylaliphatogenes type strain K22T.</title>
        <authorList>
            <person name="Lee K.C.Y."/>
            <person name="Power J.F."/>
            <person name="Dunfield P.F."/>
            <person name="Morgan X.C."/>
            <person name="Huttenhower C."/>
            <person name="Stott M.B."/>
        </authorList>
    </citation>
    <scope>NUCLEOTIDE SEQUENCE [LARGE SCALE GENOMIC DNA]</scope>
    <source>
        <strain evidence="2 3">K22</strain>
    </source>
</reference>
<dbReference type="Gene3D" id="3.90.550.10">
    <property type="entry name" value="Spore Coat Polysaccharide Biosynthesis Protein SpsA, Chain A"/>
    <property type="match status" value="1"/>
</dbReference>
<name>A0A0B6WY17_9BACT</name>
<dbReference type="InterPro" id="IPR029044">
    <property type="entry name" value="Nucleotide-diphossugar_trans"/>
</dbReference>
<sequence length="296" mass="33659">MGCELVSIIIPCYRQARYLGQAICSALAQTYPHVEVIVVDDGSPDEAAEVASRYVGVRLIRQANRGVAAARNVGLLASGGEYVIFLDADDRLLERGVEVGVEASRSHPYCAFAWGMCRHIAADGSPVPFRQKPRIEANYYAELLRNNYIRTPATVIYRRWVFDEVGLFDESLHGPEDYDLNLRITRRFPVYCHGQTVAEYRIHTASACHDSTRMFAETLAALRSQWPYVRGHGEHEAAYREGWRAWCQLFGNRIMDELLLRRGLKVTARGLGLLFRYYPRGVAYRLCRELHRAMIG</sequence>
<dbReference type="SUPFAM" id="SSF53448">
    <property type="entry name" value="Nucleotide-diphospho-sugar transferases"/>
    <property type="match status" value="1"/>
</dbReference>
<gene>
    <name evidence="2" type="ORF">PYK22_01182</name>
</gene>
<reference evidence="2 3" key="1">
    <citation type="submission" date="2013-12" db="EMBL/GenBank/DDBJ databases">
        <authorList>
            <person name="Stott M."/>
        </authorList>
    </citation>
    <scope>NUCLEOTIDE SEQUENCE [LARGE SCALE GENOMIC DNA]</scope>
    <source>
        <strain evidence="2 3">K22</strain>
    </source>
</reference>
<keyword evidence="2" id="KW-0808">Transferase</keyword>
<dbReference type="AlphaFoldDB" id="A0A0B6WY17"/>
<dbReference type="Pfam" id="PF00535">
    <property type="entry name" value="Glycos_transf_2"/>
    <property type="match status" value="1"/>
</dbReference>
<dbReference type="InterPro" id="IPR001173">
    <property type="entry name" value="Glyco_trans_2-like"/>
</dbReference>
<dbReference type="OrthoDB" id="6307329at2"/>